<evidence type="ECO:0000256" key="5">
    <source>
        <dbReference type="SAM" id="Phobius"/>
    </source>
</evidence>
<gene>
    <name evidence="6" type="ORF">Geu3261_0053_017</name>
</gene>
<keyword evidence="4 5" id="KW-0472">Membrane</keyword>
<accession>A0A0D6Q070</accession>
<comment type="caution">
    <text evidence="6">The sequence shown here is derived from an EMBL/GenBank/DDBJ whole genome shotgun (WGS) entry which is preliminary data.</text>
</comment>
<sequence>MRSTALLMVLAGFAALGVAWWSQDILGHVPCGLCLWERWPYRILIVLGGLATVLPRDTARGVLWLCVPVLLCAFGLSVVHVGVEQGWWASPLPECRAPTFHGGSFAERLASMPRRPAKPCDAATYLVPGVPVSMAMMDGIYAIALIPLVRRGLRIRAKFRGRGRKTIQG</sequence>
<evidence type="ECO:0000256" key="4">
    <source>
        <dbReference type="ARBA" id="ARBA00023136"/>
    </source>
</evidence>
<proteinExistence type="predicted"/>
<evidence type="ECO:0000256" key="3">
    <source>
        <dbReference type="ARBA" id="ARBA00022989"/>
    </source>
</evidence>
<reference evidence="6 7" key="1">
    <citation type="submission" date="2012-11" db="EMBL/GenBank/DDBJ databases">
        <title>Whole genome sequence of Gluconacetobacter europaeus NBRC3261.</title>
        <authorList>
            <person name="Azuma Y."/>
            <person name="Higashiura N."/>
            <person name="Hirakawa H."/>
            <person name="Matsushita K."/>
        </authorList>
    </citation>
    <scope>NUCLEOTIDE SEQUENCE [LARGE SCALE GENOMIC DNA]</scope>
    <source>
        <strain evidence="6 7">NBRC 3261</strain>
    </source>
</reference>
<dbReference type="InterPro" id="IPR023380">
    <property type="entry name" value="DsbB-like_sf"/>
</dbReference>
<comment type="subcellular location">
    <subcellularLocation>
        <location evidence="1">Membrane</location>
        <topology evidence="1">Multi-pass membrane protein</topology>
    </subcellularLocation>
</comment>
<evidence type="ECO:0000256" key="1">
    <source>
        <dbReference type="ARBA" id="ARBA00004141"/>
    </source>
</evidence>
<dbReference type="GO" id="GO:0015035">
    <property type="term" value="F:protein-disulfide reductase activity"/>
    <property type="evidence" value="ECO:0007669"/>
    <property type="project" value="InterPro"/>
</dbReference>
<keyword evidence="2 5" id="KW-0812">Transmembrane</keyword>
<dbReference type="EMBL" id="BANI01000047">
    <property type="protein sequence ID" value="GAN96176.1"/>
    <property type="molecule type" value="Genomic_DNA"/>
</dbReference>
<dbReference type="GO" id="GO:0016020">
    <property type="term" value="C:membrane"/>
    <property type="evidence" value="ECO:0007669"/>
    <property type="project" value="UniProtKB-SubCell"/>
</dbReference>
<evidence type="ECO:0000256" key="2">
    <source>
        <dbReference type="ARBA" id="ARBA00022692"/>
    </source>
</evidence>
<dbReference type="AlphaFoldDB" id="A0A0D6Q070"/>
<name>A0A0D6Q070_KOMEU</name>
<feature type="transmembrane region" description="Helical" evidence="5">
    <location>
        <begin position="39"/>
        <end position="55"/>
    </location>
</feature>
<dbReference type="Gene3D" id="1.20.1550.10">
    <property type="entry name" value="DsbB-like"/>
    <property type="match status" value="1"/>
</dbReference>
<dbReference type="InterPro" id="IPR003752">
    <property type="entry name" value="DiS_bond_form_DsbB/BdbC"/>
</dbReference>
<dbReference type="GO" id="GO:0006457">
    <property type="term" value="P:protein folding"/>
    <property type="evidence" value="ECO:0007669"/>
    <property type="project" value="InterPro"/>
</dbReference>
<dbReference type="Proteomes" id="UP000032675">
    <property type="component" value="Unassembled WGS sequence"/>
</dbReference>
<feature type="transmembrane region" description="Helical" evidence="5">
    <location>
        <begin position="125"/>
        <end position="149"/>
    </location>
</feature>
<protein>
    <submittedName>
        <fullName evidence="6">Disulfide bond formation protein B</fullName>
    </submittedName>
</protein>
<dbReference type="RefSeq" id="WP_082085988.1">
    <property type="nucleotide sequence ID" value="NZ_BANI01000047.1"/>
</dbReference>
<feature type="transmembrane region" description="Helical" evidence="5">
    <location>
        <begin position="62"/>
        <end position="83"/>
    </location>
</feature>
<evidence type="ECO:0000313" key="6">
    <source>
        <dbReference type="EMBL" id="GAN96176.1"/>
    </source>
</evidence>
<evidence type="ECO:0000313" key="7">
    <source>
        <dbReference type="Proteomes" id="UP000032675"/>
    </source>
</evidence>
<dbReference type="Pfam" id="PF02600">
    <property type="entry name" value="DsbB"/>
    <property type="match status" value="1"/>
</dbReference>
<keyword evidence="3 5" id="KW-1133">Transmembrane helix</keyword>
<dbReference type="SUPFAM" id="SSF158442">
    <property type="entry name" value="DsbB-like"/>
    <property type="match status" value="1"/>
</dbReference>
<organism evidence="6 7">
    <name type="scientific">Komagataeibacter europaeus NBRC 3261</name>
    <dbReference type="NCBI Taxonomy" id="1234669"/>
    <lineage>
        <taxon>Bacteria</taxon>
        <taxon>Pseudomonadati</taxon>
        <taxon>Pseudomonadota</taxon>
        <taxon>Alphaproteobacteria</taxon>
        <taxon>Acetobacterales</taxon>
        <taxon>Acetobacteraceae</taxon>
        <taxon>Komagataeibacter</taxon>
    </lineage>
</organism>